<evidence type="ECO:0000313" key="2">
    <source>
        <dbReference type="EMBL" id="KAK3204915.1"/>
    </source>
</evidence>
<dbReference type="AlphaFoldDB" id="A0AAE0A6A9"/>
<reference evidence="2" key="1">
    <citation type="journal article" date="2023" name="Plant J.">
        <title>Genome sequences and population genomics provide insights into the demographic history, inbreeding, and mutation load of two 'living fossil' tree species of Dipteronia.</title>
        <authorList>
            <person name="Feng Y."/>
            <person name="Comes H.P."/>
            <person name="Chen J."/>
            <person name="Zhu S."/>
            <person name="Lu R."/>
            <person name="Zhang X."/>
            <person name="Li P."/>
            <person name="Qiu J."/>
            <person name="Olsen K.M."/>
            <person name="Qiu Y."/>
        </authorList>
    </citation>
    <scope>NUCLEOTIDE SEQUENCE</scope>
    <source>
        <strain evidence="2">NBL</strain>
    </source>
</reference>
<comment type="caution">
    <text evidence="2">The sequence shown here is derived from an EMBL/GenBank/DDBJ whole genome shotgun (WGS) entry which is preliminary data.</text>
</comment>
<dbReference type="PANTHER" id="PTHR31973:SF195">
    <property type="entry name" value="MUDR FAMILY TRANSPOSASE"/>
    <property type="match status" value="1"/>
</dbReference>
<evidence type="ECO:0000313" key="3">
    <source>
        <dbReference type="Proteomes" id="UP001281410"/>
    </source>
</evidence>
<dbReference type="PANTHER" id="PTHR31973">
    <property type="entry name" value="POLYPROTEIN, PUTATIVE-RELATED"/>
    <property type="match status" value="1"/>
</dbReference>
<evidence type="ECO:0008006" key="4">
    <source>
        <dbReference type="Google" id="ProtNLM"/>
    </source>
</evidence>
<name>A0AAE0A6A9_9ROSI</name>
<dbReference type="EMBL" id="JANJYJ010000006">
    <property type="protein sequence ID" value="KAK3204915.1"/>
    <property type="molecule type" value="Genomic_DNA"/>
</dbReference>
<keyword evidence="3" id="KW-1185">Reference proteome</keyword>
<sequence length="307" mass="33880">MVFVPRDLTYNGLMNTIEDIVRIDSSSYDIELRAVMTTSGRRAIPRIKNDRDVAFLMSEDREVLDGEHHPTIPLSSKKTMSAINDPPPTINDASEDVGTNNEVGATASAFETFVDNGLDGLHKQYPFQQDGDGDYNGDCGFDLDGDGDSDSDSGSDIDGEGDSGCDLDDGDGSSLIPRPWIIHGADKYSIQTINNDEPSSTNGRFYKAAESFQQIPSYLYKLERENPGTVTSFSLNGRNQFKYCFFAYSACLHRFDAVIRHVVAIDGAYLKGRLRGILFVAVCKDANEQMYPLAFGIGQKESRKSWS</sequence>
<gene>
    <name evidence="2" type="ORF">Dsin_018961</name>
</gene>
<evidence type="ECO:0000256" key="1">
    <source>
        <dbReference type="SAM" id="MobiDB-lite"/>
    </source>
</evidence>
<feature type="compositionally biased region" description="Acidic residues" evidence="1">
    <location>
        <begin position="131"/>
        <end position="170"/>
    </location>
</feature>
<protein>
    <recommendedName>
        <fullName evidence="4">MULE transposase domain-containing protein</fullName>
    </recommendedName>
</protein>
<organism evidence="2 3">
    <name type="scientific">Dipteronia sinensis</name>
    <dbReference type="NCBI Taxonomy" id="43782"/>
    <lineage>
        <taxon>Eukaryota</taxon>
        <taxon>Viridiplantae</taxon>
        <taxon>Streptophyta</taxon>
        <taxon>Embryophyta</taxon>
        <taxon>Tracheophyta</taxon>
        <taxon>Spermatophyta</taxon>
        <taxon>Magnoliopsida</taxon>
        <taxon>eudicotyledons</taxon>
        <taxon>Gunneridae</taxon>
        <taxon>Pentapetalae</taxon>
        <taxon>rosids</taxon>
        <taxon>malvids</taxon>
        <taxon>Sapindales</taxon>
        <taxon>Sapindaceae</taxon>
        <taxon>Hippocastanoideae</taxon>
        <taxon>Acereae</taxon>
        <taxon>Dipteronia</taxon>
    </lineage>
</organism>
<feature type="region of interest" description="Disordered" evidence="1">
    <location>
        <begin position="124"/>
        <end position="170"/>
    </location>
</feature>
<dbReference type="Proteomes" id="UP001281410">
    <property type="component" value="Unassembled WGS sequence"/>
</dbReference>
<proteinExistence type="predicted"/>
<accession>A0AAE0A6A9</accession>